<dbReference type="Proteomes" id="UP000185936">
    <property type="component" value="Unassembled WGS sequence"/>
</dbReference>
<dbReference type="GO" id="GO:0006313">
    <property type="term" value="P:DNA transposition"/>
    <property type="evidence" value="ECO:0007669"/>
    <property type="project" value="InterPro"/>
</dbReference>
<evidence type="ECO:0000259" key="1">
    <source>
        <dbReference type="Pfam" id="PF01609"/>
    </source>
</evidence>
<dbReference type="NCBIfam" id="NF033579">
    <property type="entry name" value="transpos_IS5_2"/>
    <property type="match status" value="1"/>
</dbReference>
<feature type="domain" description="Transposase IS4-like" evidence="1">
    <location>
        <begin position="18"/>
        <end position="179"/>
    </location>
</feature>
<dbReference type="InterPro" id="IPR002559">
    <property type="entry name" value="Transposase_11"/>
</dbReference>
<gene>
    <name evidence="2" type="ORF">SAMN05421752_12219</name>
</gene>
<organism evidence="2 3">
    <name type="scientific">Natronorubrum thiooxidans</name>
    <dbReference type="NCBI Taxonomy" id="308853"/>
    <lineage>
        <taxon>Archaea</taxon>
        <taxon>Methanobacteriati</taxon>
        <taxon>Methanobacteriota</taxon>
        <taxon>Stenosarchaea group</taxon>
        <taxon>Halobacteria</taxon>
        <taxon>Halobacteriales</taxon>
        <taxon>Natrialbaceae</taxon>
        <taxon>Natronorubrum</taxon>
    </lineage>
</organism>
<dbReference type="STRING" id="308853.SAMN05421752_12219"/>
<name>A0A1N7H318_9EURY</name>
<dbReference type="GO" id="GO:0004803">
    <property type="term" value="F:transposase activity"/>
    <property type="evidence" value="ECO:0007669"/>
    <property type="project" value="InterPro"/>
</dbReference>
<sequence length="185" mass="21431">MSVCRVLLRQSAQLHDPSEHAAIDATFYERDRASRHYCQRTNYRVQTLKITKLVDTATQAVLDLHCSTTLEGSDADLAEQIARRNAGDLRSLAADKGYDKQQLRERLRELDIRPLIKHRIFAPYDHAHNARIDEDRYAQRSMAEAVNSSIKRSLGYAVRARTWYREFREIALICVVYNIKQAVKQ</sequence>
<dbReference type="GO" id="GO:0003677">
    <property type="term" value="F:DNA binding"/>
    <property type="evidence" value="ECO:0007669"/>
    <property type="project" value="InterPro"/>
</dbReference>
<reference evidence="3" key="1">
    <citation type="submission" date="2017-01" db="EMBL/GenBank/DDBJ databases">
        <authorList>
            <person name="Varghese N."/>
            <person name="Submissions S."/>
        </authorList>
    </citation>
    <scope>NUCLEOTIDE SEQUENCE [LARGE SCALE GENOMIC DNA]</scope>
    <source>
        <strain evidence="3">type strain: HArc-</strain>
    </source>
</reference>
<evidence type="ECO:0000313" key="2">
    <source>
        <dbReference type="EMBL" id="SIS19235.1"/>
    </source>
</evidence>
<dbReference type="EMBL" id="FTNR01000022">
    <property type="protein sequence ID" value="SIS19235.1"/>
    <property type="molecule type" value="Genomic_DNA"/>
</dbReference>
<dbReference type="Pfam" id="PF01609">
    <property type="entry name" value="DDE_Tnp_1"/>
    <property type="match status" value="1"/>
</dbReference>
<accession>A0A1N7H318</accession>
<protein>
    <submittedName>
        <fullName evidence="2">Transposase and inactivated derivatives, IS5 family</fullName>
    </submittedName>
</protein>
<dbReference type="AlphaFoldDB" id="A0A1N7H318"/>
<dbReference type="InterPro" id="IPR053520">
    <property type="entry name" value="Transposase_Tn903"/>
</dbReference>
<evidence type="ECO:0000313" key="3">
    <source>
        <dbReference type="Proteomes" id="UP000185936"/>
    </source>
</evidence>
<keyword evidence="3" id="KW-1185">Reference proteome</keyword>
<proteinExistence type="predicted"/>